<keyword evidence="3" id="KW-1185">Reference proteome</keyword>
<dbReference type="RefSeq" id="XP_069308714.1">
    <property type="nucleotide sequence ID" value="XM_069449387.1"/>
</dbReference>
<organism evidence="2 3">
    <name type="scientific">Alternaria dauci</name>
    <dbReference type="NCBI Taxonomy" id="48095"/>
    <lineage>
        <taxon>Eukaryota</taxon>
        <taxon>Fungi</taxon>
        <taxon>Dikarya</taxon>
        <taxon>Ascomycota</taxon>
        <taxon>Pezizomycotina</taxon>
        <taxon>Dothideomycetes</taxon>
        <taxon>Pleosporomycetidae</taxon>
        <taxon>Pleosporales</taxon>
        <taxon>Pleosporineae</taxon>
        <taxon>Pleosporaceae</taxon>
        <taxon>Alternaria</taxon>
        <taxon>Alternaria sect. Porri</taxon>
    </lineage>
</organism>
<dbReference type="Pfam" id="PF20233">
    <property type="entry name" value="DUF6590"/>
    <property type="match status" value="2"/>
</dbReference>
<proteinExistence type="predicted"/>
<comment type="caution">
    <text evidence="2">The sequence shown here is derived from an EMBL/GenBank/DDBJ whole genome shotgun (WGS) entry which is preliminary data.</text>
</comment>
<evidence type="ECO:0000259" key="1">
    <source>
        <dbReference type="Pfam" id="PF20233"/>
    </source>
</evidence>
<reference evidence="2 3" key="1">
    <citation type="submission" date="2024-09" db="EMBL/GenBank/DDBJ databases">
        <title>T2T genomes of carrot and Alternaria dauci and their utility for understanding host-pathogen interaction during carrot leaf blight disease.</title>
        <authorList>
            <person name="Liu W."/>
            <person name="Xu S."/>
            <person name="Ou C."/>
            <person name="Liu X."/>
            <person name="Zhuang F."/>
            <person name="Deng X.W."/>
        </authorList>
    </citation>
    <scope>NUCLEOTIDE SEQUENCE [LARGE SCALE GENOMIC DNA]</scope>
    <source>
        <strain evidence="2 3">A2016</strain>
    </source>
</reference>
<name>A0ABR3UP94_9PLEO</name>
<dbReference type="Proteomes" id="UP001578633">
    <property type="component" value="Chromosome 2"/>
</dbReference>
<dbReference type="EMBL" id="JBHGVX010000002">
    <property type="protein sequence ID" value="KAL1798130.1"/>
    <property type="molecule type" value="Genomic_DNA"/>
</dbReference>
<dbReference type="GeneID" id="96082489"/>
<dbReference type="PANTHER" id="PTHR35391">
    <property type="entry name" value="C2H2-TYPE DOMAIN-CONTAINING PROTEIN-RELATED"/>
    <property type="match status" value="1"/>
</dbReference>
<evidence type="ECO:0000313" key="2">
    <source>
        <dbReference type="EMBL" id="KAL1798130.1"/>
    </source>
</evidence>
<dbReference type="PANTHER" id="PTHR35391:SF5">
    <property type="entry name" value="DUF6590 DOMAIN-CONTAINING PROTEIN"/>
    <property type="match status" value="1"/>
</dbReference>
<evidence type="ECO:0000313" key="3">
    <source>
        <dbReference type="Proteomes" id="UP001578633"/>
    </source>
</evidence>
<protein>
    <recommendedName>
        <fullName evidence="1">DUF6590 domain-containing protein</fullName>
    </recommendedName>
</protein>
<feature type="domain" description="DUF6590" evidence="1">
    <location>
        <begin position="223"/>
        <end position="339"/>
    </location>
</feature>
<accession>A0ABR3UP94</accession>
<sequence length="356" mass="40531">MSAPQQQPEWNVHHQRYLCKQWDNQSQRHYWLEYAAYHVRHPSYFQEGRVFAVLWSEPAGKNALITSGKDSACSMVRYGEYVHSQIRRFVIVRHKRSFCYACPINTYGQRGITKPGVDPAEHAIIYSHGHSPRTLPGEREMTIPPIPVVMNPGEQPLHEASRLWFGISYPVQYNIKVKDLGYVHMAWMPMFQSSWKLETHPGVNTLTDISDDIKYDIVRKPASFFKKGRVFMTLWHEARGSSEKAFVEPARFAVVKPSSTFSVCLRISTYAGQATTKAGVVGHRHAAVVPVGDAVEKHFLGEDIIEEPIEVKIESTDLSIDPMSRINFAKPYSVEHNVQNTWGLQSPEDSYLLSGS</sequence>
<gene>
    <name evidence="2" type="ORF">ACET3X_002167</name>
</gene>
<dbReference type="InterPro" id="IPR046497">
    <property type="entry name" value="DUF6590"/>
</dbReference>
<feature type="domain" description="DUF6590" evidence="1">
    <location>
        <begin position="43"/>
        <end position="192"/>
    </location>
</feature>